<comment type="caution">
    <text evidence="2">The sequence shown here is derived from an EMBL/GenBank/DDBJ whole genome shotgun (WGS) entry which is preliminary data.</text>
</comment>
<gene>
    <name evidence="2" type="ORF">OLEA9_A045898</name>
</gene>
<evidence type="ECO:0000313" key="3">
    <source>
        <dbReference type="Proteomes" id="UP000594638"/>
    </source>
</evidence>
<proteinExistence type="predicted"/>
<evidence type="ECO:0000313" key="2">
    <source>
        <dbReference type="EMBL" id="CAA3011769.1"/>
    </source>
</evidence>
<keyword evidence="3" id="KW-1185">Reference proteome</keyword>
<organism evidence="2 3">
    <name type="scientific">Olea europaea subsp. europaea</name>
    <dbReference type="NCBI Taxonomy" id="158383"/>
    <lineage>
        <taxon>Eukaryota</taxon>
        <taxon>Viridiplantae</taxon>
        <taxon>Streptophyta</taxon>
        <taxon>Embryophyta</taxon>
        <taxon>Tracheophyta</taxon>
        <taxon>Spermatophyta</taxon>
        <taxon>Magnoliopsida</taxon>
        <taxon>eudicotyledons</taxon>
        <taxon>Gunneridae</taxon>
        <taxon>Pentapetalae</taxon>
        <taxon>asterids</taxon>
        <taxon>lamiids</taxon>
        <taxon>Lamiales</taxon>
        <taxon>Oleaceae</taxon>
        <taxon>Oleeae</taxon>
        <taxon>Olea</taxon>
    </lineage>
</organism>
<dbReference type="EMBL" id="CACTIH010007378">
    <property type="protein sequence ID" value="CAA3011769.1"/>
    <property type="molecule type" value="Genomic_DNA"/>
</dbReference>
<name>A0A8S0U388_OLEEU</name>
<keyword evidence="1" id="KW-1133">Transmembrane helix</keyword>
<feature type="transmembrane region" description="Helical" evidence="1">
    <location>
        <begin position="41"/>
        <end position="64"/>
    </location>
</feature>
<protein>
    <submittedName>
        <fullName evidence="2">Uncharacterized protein</fullName>
    </submittedName>
</protein>
<evidence type="ECO:0000256" key="1">
    <source>
        <dbReference type="SAM" id="Phobius"/>
    </source>
</evidence>
<keyword evidence="1" id="KW-0812">Transmembrane</keyword>
<keyword evidence="1" id="KW-0472">Membrane</keyword>
<reference evidence="2 3" key="1">
    <citation type="submission" date="2019-12" db="EMBL/GenBank/DDBJ databases">
        <authorList>
            <person name="Alioto T."/>
            <person name="Alioto T."/>
            <person name="Gomez Garrido J."/>
        </authorList>
    </citation>
    <scope>NUCLEOTIDE SEQUENCE [LARGE SCALE GENOMIC DNA]</scope>
</reference>
<sequence length="106" mass="11800">MTHHHYISDFSLARHTSKVCYEWLSMLQRSMKKPCIPHRPLHSFSILHALYMFVFSPMSTWLAVLQRSVSDDVAVVAKDDAVASGFDVITAFAFVADVGSVGEVVG</sequence>
<dbReference type="AlphaFoldDB" id="A0A8S0U388"/>
<dbReference type="Proteomes" id="UP000594638">
    <property type="component" value="Unassembled WGS sequence"/>
</dbReference>
<dbReference type="Gramene" id="OE9A045898T1">
    <property type="protein sequence ID" value="OE9A045898C1"/>
    <property type="gene ID" value="OE9A045898"/>
</dbReference>
<accession>A0A8S0U388</accession>